<keyword evidence="2" id="KW-0677">Repeat</keyword>
<proteinExistence type="predicted"/>
<dbReference type="InterPro" id="IPR009034">
    <property type="entry name" value="Dockerin_dom_fun_sf"/>
</dbReference>
<sequence>MKSFISLGLIASVFAYNALAEKCPFKSLGYKCCKDSNTEVVRTNKYGNWGIEKGKYCGIIDDSCWAYDYGHFCCSSENTKVRKTDKYGKWGKENGRWCGI</sequence>
<dbReference type="Proteomes" id="UP000193944">
    <property type="component" value="Unassembled WGS sequence"/>
</dbReference>
<evidence type="ECO:0000313" key="6">
    <source>
        <dbReference type="EMBL" id="ORX84838.1"/>
    </source>
</evidence>
<feature type="signal peptide" evidence="4">
    <location>
        <begin position="1"/>
        <end position="20"/>
    </location>
</feature>
<evidence type="ECO:0000256" key="4">
    <source>
        <dbReference type="SAM" id="SignalP"/>
    </source>
</evidence>
<dbReference type="GO" id="GO:0016787">
    <property type="term" value="F:hydrolase activity"/>
    <property type="evidence" value="ECO:0007669"/>
    <property type="project" value="UniProtKB-KW"/>
</dbReference>
<keyword evidence="1 4" id="KW-0732">Signal</keyword>
<dbReference type="Pfam" id="PF02013">
    <property type="entry name" value="CBM_10"/>
    <property type="match status" value="2"/>
</dbReference>
<evidence type="ECO:0000256" key="2">
    <source>
        <dbReference type="ARBA" id="ARBA00022737"/>
    </source>
</evidence>
<evidence type="ECO:0000256" key="1">
    <source>
        <dbReference type="ARBA" id="ARBA00022729"/>
    </source>
</evidence>
<keyword evidence="7" id="KW-1185">Reference proteome</keyword>
<gene>
    <name evidence="6" type="ORF">BCR32DRAFT_200588</name>
</gene>
<evidence type="ECO:0000313" key="7">
    <source>
        <dbReference type="Proteomes" id="UP000193944"/>
    </source>
</evidence>
<dbReference type="SUPFAM" id="SSF64571">
    <property type="entry name" value="Cellulose docking domain, dockering"/>
    <property type="match status" value="2"/>
</dbReference>
<dbReference type="PROSITE" id="PS51763">
    <property type="entry name" value="CBM10"/>
    <property type="match status" value="2"/>
</dbReference>
<organism evidence="6 7">
    <name type="scientific">Anaeromyces robustus</name>
    <dbReference type="NCBI Taxonomy" id="1754192"/>
    <lineage>
        <taxon>Eukaryota</taxon>
        <taxon>Fungi</taxon>
        <taxon>Fungi incertae sedis</taxon>
        <taxon>Chytridiomycota</taxon>
        <taxon>Chytridiomycota incertae sedis</taxon>
        <taxon>Neocallimastigomycetes</taxon>
        <taxon>Neocallimastigales</taxon>
        <taxon>Neocallimastigaceae</taxon>
        <taxon>Anaeromyces</taxon>
    </lineage>
</organism>
<feature type="non-terminal residue" evidence="6">
    <location>
        <position position="100"/>
    </location>
</feature>
<reference evidence="6 7" key="2">
    <citation type="submission" date="2016-08" db="EMBL/GenBank/DDBJ databases">
        <title>Pervasive Adenine N6-methylation of Active Genes in Fungi.</title>
        <authorList>
            <consortium name="DOE Joint Genome Institute"/>
            <person name="Mondo S.J."/>
            <person name="Dannebaum R.O."/>
            <person name="Kuo R.C."/>
            <person name="Labutti K."/>
            <person name="Haridas S."/>
            <person name="Kuo A."/>
            <person name="Salamov A."/>
            <person name="Ahrendt S.R."/>
            <person name="Lipzen A."/>
            <person name="Sullivan W."/>
            <person name="Andreopoulos W.B."/>
            <person name="Clum A."/>
            <person name="Lindquist E."/>
            <person name="Daum C."/>
            <person name="Ramamoorthy G.K."/>
            <person name="Gryganskyi A."/>
            <person name="Culley D."/>
            <person name="Magnuson J.K."/>
            <person name="James T.Y."/>
            <person name="O'Malley M.A."/>
            <person name="Stajich J.E."/>
            <person name="Spatafora J.W."/>
            <person name="Visel A."/>
            <person name="Grigoriev I.V."/>
        </authorList>
    </citation>
    <scope>NUCLEOTIDE SEQUENCE [LARGE SCALE GENOMIC DNA]</scope>
    <source>
        <strain evidence="6 7">S4</strain>
    </source>
</reference>
<evidence type="ECO:0000259" key="5">
    <source>
        <dbReference type="PROSITE" id="PS51763"/>
    </source>
</evidence>
<name>A0A1Y1XGE5_9FUNG</name>
<comment type="caution">
    <text evidence="6">The sequence shown here is derived from an EMBL/GenBank/DDBJ whole genome shotgun (WGS) entry which is preliminary data.</text>
</comment>
<evidence type="ECO:0000256" key="3">
    <source>
        <dbReference type="ARBA" id="ARBA00022801"/>
    </source>
</evidence>
<dbReference type="AlphaFoldDB" id="A0A1Y1XGE5"/>
<protein>
    <recommendedName>
        <fullName evidence="5">CBM10 domain-containing protein</fullName>
    </recommendedName>
</protein>
<accession>A0A1Y1XGE5</accession>
<dbReference type="InterPro" id="IPR002883">
    <property type="entry name" value="CBM10/Dockerin_dom"/>
</dbReference>
<feature type="domain" description="CBM10" evidence="5">
    <location>
        <begin position="63"/>
        <end position="100"/>
    </location>
</feature>
<feature type="domain" description="CBM10" evidence="5">
    <location>
        <begin position="22"/>
        <end position="60"/>
    </location>
</feature>
<dbReference type="EMBL" id="MCFG01000045">
    <property type="protein sequence ID" value="ORX84838.1"/>
    <property type="molecule type" value="Genomic_DNA"/>
</dbReference>
<dbReference type="Gene3D" id="3.90.1220.10">
    <property type="entry name" value="Cellulose docking domain, dockering"/>
    <property type="match status" value="2"/>
</dbReference>
<feature type="chain" id="PRO_5013208811" description="CBM10 domain-containing protein" evidence="4">
    <location>
        <begin position="21"/>
        <end position="100"/>
    </location>
</feature>
<reference evidence="6 7" key="1">
    <citation type="submission" date="2016-08" db="EMBL/GenBank/DDBJ databases">
        <title>A Parts List for Fungal Cellulosomes Revealed by Comparative Genomics.</title>
        <authorList>
            <consortium name="DOE Joint Genome Institute"/>
            <person name="Haitjema C.H."/>
            <person name="Gilmore S.P."/>
            <person name="Henske J.K."/>
            <person name="Solomon K.V."/>
            <person name="De Groot R."/>
            <person name="Kuo A."/>
            <person name="Mondo S.J."/>
            <person name="Salamov A.A."/>
            <person name="Labutti K."/>
            <person name="Zhao Z."/>
            <person name="Chiniquy J."/>
            <person name="Barry K."/>
            <person name="Brewer H.M."/>
            <person name="Purvine S.O."/>
            <person name="Wright A.T."/>
            <person name="Boxma B."/>
            <person name="Van Alen T."/>
            <person name="Hackstein J.H."/>
            <person name="Baker S.E."/>
            <person name="Grigoriev I.V."/>
            <person name="O'Malley M.A."/>
        </authorList>
    </citation>
    <scope>NUCLEOTIDE SEQUENCE [LARGE SCALE GENOMIC DNA]</scope>
    <source>
        <strain evidence="6 7">S4</strain>
    </source>
</reference>
<keyword evidence="3" id="KW-0378">Hydrolase</keyword>